<evidence type="ECO:0000259" key="4">
    <source>
        <dbReference type="Pfam" id="PF19040"/>
    </source>
</evidence>
<keyword evidence="2" id="KW-0812">Transmembrane</keyword>
<feature type="transmembrane region" description="Helical" evidence="2">
    <location>
        <begin position="312"/>
        <end position="331"/>
    </location>
</feature>
<dbReference type="Gene3D" id="3.40.50.1110">
    <property type="entry name" value="SGNH hydrolase"/>
    <property type="match status" value="1"/>
</dbReference>
<sequence>MGKDIQCLRGIAIISVFLFHLLPSLFLNGFLGVDIFFVISGYLISKSLTKSKITPIHDFLRFYYRRFRRILPLYYLTIFLIVVMVHQWLPYILWDNNYRYSIASLLLITNQLVIHDQADYFNSFQAASTAINAFLHLWSLSLEMQFYLFAPCIFFMLQFLNSKYLKLLAAILTNTIGFVCFALVLDSFAFNFMLLRLWQFSAGFTALYWSMAEAKIDECEKSKTSAPTRTYNDDLVTVALVVLGVCLLPYKINVLLTRPLVTVVTAFIIKLESESNQILNSKTLSYIGDISYVMYLVHWPIISIFLSSNVNSYVFCVVTTILVSIALHHIFEKQYLQLDFKPVVFLMLFLIFANSLLQYSVRNHTFWKGEVPSEVQKFVDMNFEQLKMISVRDHAENSTCIERQLGDSTDKTTVYAYCRYPKNDGNISVMTIGNSYVMQFTNSIKSHFKQNYSDYWYYSLQEGFALYADSYDSGNALKTFKRNVAQHKPDVLFIIAKYSQSLRTSFQANDTFLNQINENIDFYESHTKKVFILGALPTYPVNFLNAFLQNVMKSQEDMEKLHLNQKTADEDVKNEVKRFELAEKRCKKCQFIDLNPAFLEKGKYLTFDRNSLLSYLDNSGHLMPAAVKLCEPILEKTIGKIRNEL</sequence>
<evidence type="ECO:0000313" key="5">
    <source>
        <dbReference type="EMBL" id="CCD62486.2"/>
    </source>
</evidence>
<feature type="domain" description="SGNH" evidence="4">
    <location>
        <begin position="413"/>
        <end position="635"/>
    </location>
</feature>
<dbReference type="GO" id="GO:0005886">
    <property type="term" value="C:plasma membrane"/>
    <property type="evidence" value="ECO:0007669"/>
    <property type="project" value="UniProtKB-SubCell"/>
</dbReference>
<dbReference type="FunCoup" id="Q5F4V4">
    <property type="interactions" value="28"/>
</dbReference>
<dbReference type="InterPro" id="IPR002656">
    <property type="entry name" value="Acyl_transf_3_dom"/>
</dbReference>
<dbReference type="GO" id="GO:0000271">
    <property type="term" value="P:polysaccharide biosynthetic process"/>
    <property type="evidence" value="ECO:0000318"/>
    <property type="project" value="GO_Central"/>
</dbReference>
<dbReference type="Proteomes" id="UP000001940">
    <property type="component" value="Chromosome V"/>
</dbReference>
<feature type="transmembrane region" description="Helical" evidence="2">
    <location>
        <begin position="7"/>
        <end position="23"/>
    </location>
</feature>
<keyword evidence="2" id="KW-1133">Transmembrane helix</keyword>
<dbReference type="PANTHER" id="PTHR23028:SF107">
    <property type="entry name" value="ACYLTRANSFERASE"/>
    <property type="match status" value="1"/>
</dbReference>
<evidence type="ECO:0000313" key="7">
    <source>
        <dbReference type="WormBase" id="C02A12.8"/>
    </source>
</evidence>
<dbReference type="CTD" id="3565938"/>
<protein>
    <submittedName>
        <fullName evidence="5">Acyltransferase</fullName>
    </submittedName>
</protein>
<gene>
    <name evidence="5 7" type="primary">oac-2</name>
    <name evidence="7" type="ORF">C02A12.8</name>
    <name evidence="5" type="ORF">CELE_C02A12.8</name>
</gene>
<proteinExistence type="predicted"/>
<evidence type="ECO:0000256" key="2">
    <source>
        <dbReference type="SAM" id="Phobius"/>
    </source>
</evidence>
<dbReference type="UCSC" id="C02A12.8">
    <property type="organism name" value="c. elegans"/>
</dbReference>
<dbReference type="PANTHER" id="PTHR23028">
    <property type="entry name" value="ACETYLTRANSFERASE"/>
    <property type="match status" value="1"/>
</dbReference>
<dbReference type="Pfam" id="PF19040">
    <property type="entry name" value="SGNH"/>
    <property type="match status" value="1"/>
</dbReference>
<dbReference type="STRING" id="6239.C02A12.8.1"/>
<dbReference type="EMBL" id="BX284605">
    <property type="protein sequence ID" value="CCD62486.2"/>
    <property type="molecule type" value="Genomic_DNA"/>
</dbReference>
<feature type="transmembrane region" description="Helical" evidence="2">
    <location>
        <begin position="343"/>
        <end position="361"/>
    </location>
</feature>
<feature type="transmembrane region" description="Helical" evidence="2">
    <location>
        <begin position="284"/>
        <end position="306"/>
    </location>
</feature>
<dbReference type="KEGG" id="cel:CELE_C02A12.8"/>
<keyword evidence="6" id="KW-1185">Reference proteome</keyword>
<dbReference type="InterPro" id="IPR036514">
    <property type="entry name" value="SGNH_hydro_sf"/>
</dbReference>
<dbReference type="PaxDb" id="6239-C02A12.8"/>
<keyword evidence="5" id="KW-0808">Transferase</keyword>
<name>Q5F4V4_CAEEL</name>
<dbReference type="InterPro" id="IPR050879">
    <property type="entry name" value="Acyltransferase_3"/>
</dbReference>
<feature type="domain" description="Acyltransferase 3" evidence="3">
    <location>
        <begin position="4"/>
        <end position="328"/>
    </location>
</feature>
<dbReference type="GO" id="GO:0016020">
    <property type="term" value="C:membrane"/>
    <property type="evidence" value="ECO:0000318"/>
    <property type="project" value="GO_Central"/>
</dbReference>
<keyword evidence="2" id="KW-0472">Membrane</keyword>
<keyword evidence="5" id="KW-0012">Acyltransferase</keyword>
<evidence type="ECO:0000256" key="1">
    <source>
        <dbReference type="ARBA" id="ARBA00004651"/>
    </source>
</evidence>
<evidence type="ECO:0000259" key="3">
    <source>
        <dbReference type="Pfam" id="PF01757"/>
    </source>
</evidence>
<evidence type="ECO:0000313" key="6">
    <source>
        <dbReference type="Proteomes" id="UP000001940"/>
    </source>
</evidence>
<dbReference type="Pfam" id="PF01757">
    <property type="entry name" value="Acyl_transf_3"/>
    <property type="match status" value="1"/>
</dbReference>
<dbReference type="OrthoDB" id="207378at2759"/>
<dbReference type="InParanoid" id="Q5F4V4"/>
<dbReference type="GO" id="GO:0016747">
    <property type="term" value="F:acyltransferase activity, transferring groups other than amino-acyl groups"/>
    <property type="evidence" value="ECO:0007669"/>
    <property type="project" value="InterPro"/>
</dbReference>
<feature type="transmembrane region" description="Helical" evidence="2">
    <location>
        <begin position="144"/>
        <end position="160"/>
    </location>
</feature>
<dbReference type="AlphaFoldDB" id="Q5F4V4"/>
<feature type="transmembrane region" description="Helical" evidence="2">
    <location>
        <begin position="70"/>
        <end position="89"/>
    </location>
</feature>
<feature type="transmembrane region" description="Helical" evidence="2">
    <location>
        <begin position="231"/>
        <end position="250"/>
    </location>
</feature>
<dbReference type="AGR" id="WB:WBGene00044088"/>
<comment type="subcellular location">
    <subcellularLocation>
        <location evidence="1">Cell membrane</location>
        <topology evidence="1">Multi-pass membrane protein</topology>
    </subcellularLocation>
</comment>
<dbReference type="RefSeq" id="NP_001309470.1">
    <property type="nucleotide sequence ID" value="NM_001322522.2"/>
</dbReference>
<accession>Q5F4V4</accession>
<reference evidence="5 6" key="1">
    <citation type="journal article" date="1998" name="Science">
        <title>Genome sequence of the nematode C. elegans: a platform for investigating biology.</title>
        <authorList>
            <consortium name="The C. elegans sequencing consortium"/>
            <person name="Sulson J.E."/>
            <person name="Waterston R."/>
        </authorList>
    </citation>
    <scope>NUCLEOTIDE SEQUENCE [LARGE SCALE GENOMIC DNA]</scope>
    <source>
        <strain evidence="5 6">Bristol N2</strain>
    </source>
</reference>
<feature type="transmembrane region" description="Helical" evidence="2">
    <location>
        <begin position="29"/>
        <end position="49"/>
    </location>
</feature>
<dbReference type="WormBase" id="C02A12.8">
    <property type="protein sequence ID" value="CE51297"/>
    <property type="gene ID" value="WBGene00044088"/>
    <property type="gene designation" value="oac-2"/>
</dbReference>
<dbReference type="InterPro" id="IPR043968">
    <property type="entry name" value="SGNH"/>
</dbReference>
<organism evidence="5 6">
    <name type="scientific">Caenorhabditis elegans</name>
    <dbReference type="NCBI Taxonomy" id="6239"/>
    <lineage>
        <taxon>Eukaryota</taxon>
        <taxon>Metazoa</taxon>
        <taxon>Ecdysozoa</taxon>
        <taxon>Nematoda</taxon>
        <taxon>Chromadorea</taxon>
        <taxon>Rhabditida</taxon>
        <taxon>Rhabditina</taxon>
        <taxon>Rhabditomorpha</taxon>
        <taxon>Rhabditoidea</taxon>
        <taxon>Rhabditidae</taxon>
        <taxon>Peloderinae</taxon>
        <taxon>Caenorhabditis</taxon>
    </lineage>
</organism>
<dbReference type="GeneID" id="3565938"/>
<feature type="transmembrane region" description="Helical" evidence="2">
    <location>
        <begin position="167"/>
        <end position="185"/>
    </location>
</feature>
<dbReference type="HOGENOM" id="CLU_005679_8_2_1"/>